<evidence type="ECO:0000313" key="6">
    <source>
        <dbReference type="EMBL" id="KAG1789023.1"/>
    </source>
</evidence>
<comment type="subcellular location">
    <subcellularLocation>
        <location evidence="1">Membrane</location>
        <topology evidence="1">Multi-pass membrane protein</topology>
    </subcellularLocation>
</comment>
<sequence length="288" mass="32779">MLSQALDSGRRIRRHIMTSFLFTKSDVLTVLIPITLSTFATAPHPDVTRVPDIIIWIWLHLLKHDIYNQMLDPEEDRKNKPHRPIPSGRINVQNAADVRWLLVPVCLIFSAMYGIKVLACSACLEALSIWYNEFGGDRTWLSKNLLTAIAYTILELGTTIVLGSSMDNILARAAAFNFVMFATTIHAQDFKDEEGDLLAGRRTLVTLFPTFARMSMTIGIPLWSLCLSRLWEVDIFCSLAFMAYGTIVGARFMVYRTASAHKQSCKLYSLWFALVHILPGYWRFFYST</sequence>
<dbReference type="GeneID" id="64601012"/>
<organism evidence="6 7">
    <name type="scientific">Suillus plorans</name>
    <dbReference type="NCBI Taxonomy" id="116603"/>
    <lineage>
        <taxon>Eukaryota</taxon>
        <taxon>Fungi</taxon>
        <taxon>Dikarya</taxon>
        <taxon>Basidiomycota</taxon>
        <taxon>Agaricomycotina</taxon>
        <taxon>Agaricomycetes</taxon>
        <taxon>Agaricomycetidae</taxon>
        <taxon>Boletales</taxon>
        <taxon>Suillineae</taxon>
        <taxon>Suillaceae</taxon>
        <taxon>Suillus</taxon>
    </lineage>
</organism>
<feature type="transmembrane region" description="Helical" evidence="5">
    <location>
        <begin position="21"/>
        <end position="42"/>
    </location>
</feature>
<dbReference type="RefSeq" id="XP_041156159.1">
    <property type="nucleotide sequence ID" value="XM_041307248.1"/>
</dbReference>
<feature type="transmembrane region" description="Helical" evidence="5">
    <location>
        <begin position="101"/>
        <end position="124"/>
    </location>
</feature>
<dbReference type="CDD" id="cd13965">
    <property type="entry name" value="PT_UbiA_3"/>
    <property type="match status" value="1"/>
</dbReference>
<dbReference type="AlphaFoldDB" id="A0A9P7AGN3"/>
<dbReference type="PANTHER" id="PTHR42723:SF1">
    <property type="entry name" value="CHLOROPHYLL SYNTHASE, CHLOROPLASTIC"/>
    <property type="match status" value="1"/>
</dbReference>
<feature type="transmembrane region" description="Helical" evidence="5">
    <location>
        <begin position="145"/>
        <end position="163"/>
    </location>
</feature>
<dbReference type="OrthoDB" id="434972at2759"/>
<keyword evidence="3 5" id="KW-1133">Transmembrane helix</keyword>
<proteinExistence type="predicted"/>
<dbReference type="GO" id="GO:0016020">
    <property type="term" value="C:membrane"/>
    <property type="evidence" value="ECO:0007669"/>
    <property type="project" value="UniProtKB-SubCell"/>
</dbReference>
<evidence type="ECO:0000256" key="5">
    <source>
        <dbReference type="SAM" id="Phobius"/>
    </source>
</evidence>
<name>A0A9P7AGN3_9AGAM</name>
<keyword evidence="4 5" id="KW-0472">Membrane</keyword>
<dbReference type="Gene3D" id="1.10.357.140">
    <property type="entry name" value="UbiA prenyltransferase"/>
    <property type="match status" value="1"/>
</dbReference>
<dbReference type="InterPro" id="IPR000537">
    <property type="entry name" value="UbiA_prenyltransferase"/>
</dbReference>
<keyword evidence="7" id="KW-1185">Reference proteome</keyword>
<protein>
    <submittedName>
        <fullName evidence="6">UbiA prenyltransferase family</fullName>
    </submittedName>
</protein>
<dbReference type="PANTHER" id="PTHR42723">
    <property type="entry name" value="CHLOROPHYLL SYNTHASE"/>
    <property type="match status" value="1"/>
</dbReference>
<reference evidence="6" key="1">
    <citation type="journal article" date="2020" name="New Phytol.">
        <title>Comparative genomics reveals dynamic genome evolution in host specialist ectomycorrhizal fungi.</title>
        <authorList>
            <person name="Lofgren L.A."/>
            <person name="Nguyen N.H."/>
            <person name="Vilgalys R."/>
            <person name="Ruytinx J."/>
            <person name="Liao H.L."/>
            <person name="Branco S."/>
            <person name="Kuo A."/>
            <person name="LaButti K."/>
            <person name="Lipzen A."/>
            <person name="Andreopoulos W."/>
            <person name="Pangilinan J."/>
            <person name="Riley R."/>
            <person name="Hundley H."/>
            <person name="Na H."/>
            <person name="Barry K."/>
            <person name="Grigoriev I.V."/>
            <person name="Stajich J.E."/>
            <person name="Kennedy P.G."/>
        </authorList>
    </citation>
    <scope>NUCLEOTIDE SEQUENCE</scope>
    <source>
        <strain evidence="6">S12</strain>
    </source>
</reference>
<keyword evidence="2 5" id="KW-0812">Transmembrane</keyword>
<evidence type="ECO:0000256" key="2">
    <source>
        <dbReference type="ARBA" id="ARBA00022692"/>
    </source>
</evidence>
<evidence type="ECO:0000313" key="7">
    <source>
        <dbReference type="Proteomes" id="UP000719766"/>
    </source>
</evidence>
<dbReference type="EMBL" id="JABBWE010000062">
    <property type="protein sequence ID" value="KAG1789023.1"/>
    <property type="molecule type" value="Genomic_DNA"/>
</dbReference>
<dbReference type="Proteomes" id="UP000719766">
    <property type="component" value="Unassembled WGS sequence"/>
</dbReference>
<dbReference type="InterPro" id="IPR044878">
    <property type="entry name" value="UbiA_sf"/>
</dbReference>
<evidence type="ECO:0000256" key="1">
    <source>
        <dbReference type="ARBA" id="ARBA00004141"/>
    </source>
</evidence>
<accession>A0A9P7AGN3</accession>
<gene>
    <name evidence="6" type="ORF">HD556DRAFT_1447298</name>
</gene>
<evidence type="ECO:0000256" key="4">
    <source>
        <dbReference type="ARBA" id="ARBA00023136"/>
    </source>
</evidence>
<evidence type="ECO:0000256" key="3">
    <source>
        <dbReference type="ARBA" id="ARBA00022989"/>
    </source>
</evidence>
<dbReference type="InterPro" id="IPR050475">
    <property type="entry name" value="Prenyltransferase_related"/>
</dbReference>
<feature type="transmembrane region" description="Helical" evidence="5">
    <location>
        <begin position="267"/>
        <end position="285"/>
    </location>
</feature>
<dbReference type="GO" id="GO:0016765">
    <property type="term" value="F:transferase activity, transferring alkyl or aryl (other than methyl) groups"/>
    <property type="evidence" value="ECO:0007669"/>
    <property type="project" value="InterPro"/>
</dbReference>
<comment type="caution">
    <text evidence="6">The sequence shown here is derived from an EMBL/GenBank/DDBJ whole genome shotgun (WGS) entry which is preliminary data.</text>
</comment>
<feature type="transmembrane region" description="Helical" evidence="5">
    <location>
        <begin position="235"/>
        <end position="255"/>
    </location>
</feature>
<dbReference type="Pfam" id="PF01040">
    <property type="entry name" value="UbiA"/>
    <property type="match status" value="1"/>
</dbReference>